<feature type="domain" description="Reverse transcriptase Ty1/copia-type" evidence="1">
    <location>
        <begin position="45"/>
        <end position="93"/>
    </location>
</feature>
<evidence type="ECO:0000313" key="3">
    <source>
        <dbReference type="Proteomes" id="UP000429607"/>
    </source>
</evidence>
<dbReference type="InterPro" id="IPR013103">
    <property type="entry name" value="RVT_2"/>
</dbReference>
<evidence type="ECO:0000313" key="2">
    <source>
        <dbReference type="EMBL" id="KAE8957711.1"/>
    </source>
</evidence>
<gene>
    <name evidence="2" type="ORF">PR001_g31277</name>
</gene>
<dbReference type="EMBL" id="QXFV01007909">
    <property type="protein sequence ID" value="KAE8957711.1"/>
    <property type="molecule type" value="Genomic_DNA"/>
</dbReference>
<evidence type="ECO:0000259" key="1">
    <source>
        <dbReference type="Pfam" id="PF07727"/>
    </source>
</evidence>
<comment type="caution">
    <text evidence="2">The sequence shown here is derived from an EMBL/GenBank/DDBJ whole genome shotgun (WGS) entry which is preliminary data.</text>
</comment>
<protein>
    <recommendedName>
        <fullName evidence="1">Reverse transcriptase Ty1/copia-type domain-containing protein</fullName>
    </recommendedName>
</protein>
<dbReference type="Proteomes" id="UP000429607">
    <property type="component" value="Unassembled WGS sequence"/>
</dbReference>
<dbReference type="Pfam" id="PF07727">
    <property type="entry name" value="RVT_2"/>
    <property type="match status" value="1"/>
</dbReference>
<dbReference type="AlphaFoldDB" id="A0A6A3GLC2"/>
<proteinExistence type="predicted"/>
<organism evidence="2 3">
    <name type="scientific">Phytophthora rubi</name>
    <dbReference type="NCBI Taxonomy" id="129364"/>
    <lineage>
        <taxon>Eukaryota</taxon>
        <taxon>Sar</taxon>
        <taxon>Stramenopiles</taxon>
        <taxon>Oomycota</taxon>
        <taxon>Peronosporomycetes</taxon>
        <taxon>Peronosporales</taxon>
        <taxon>Peronosporaceae</taxon>
        <taxon>Phytophthora</taxon>
    </lineage>
</organism>
<accession>A0A6A3GLC2</accession>
<sequence length="322" mass="35432">MSPRSTATPNAYVMAQKEAELDIFLRLPRGMVIPEDVRKRLGVTKNSELVLVLTKALYGLKQAGRLWNQLLHKTLIKLGFAPSLTDMCVVDRLDTGMQQLAIDAFFGELTELFIKDLSPASKLLSMRVTYSEVKVYDFDQKQAITEMLREHGMVSAHSVRTPISAESNEIDEASDALLPRSGGDGVGTVRKFQSLVGSPMWVALCTRPDIAFAAHTQPHDGRLEARYARGMLRCRHQASTIEDEGLQRCIGATDGGGIQRRGLLRRQGGQEVRDPWAAHGRRYGRALGLPEAEWCEPLHNGGGVHRGLGDGHGITGRVPAGW</sequence>
<name>A0A6A3GLC2_9STRA</name>
<reference evidence="2 3" key="1">
    <citation type="submission" date="2018-09" db="EMBL/GenBank/DDBJ databases">
        <title>Genomic investigation of the strawberry pathogen Phytophthora fragariae indicates pathogenicity is determined by transcriptional variation in three key races.</title>
        <authorList>
            <person name="Adams T.M."/>
            <person name="Armitage A.D."/>
            <person name="Sobczyk M.K."/>
            <person name="Bates H.J."/>
            <person name="Dunwell J.M."/>
            <person name="Nellist C.F."/>
            <person name="Harrison R.J."/>
        </authorList>
    </citation>
    <scope>NUCLEOTIDE SEQUENCE [LARGE SCALE GENOMIC DNA]</scope>
    <source>
        <strain evidence="2 3">SCRP249</strain>
    </source>
</reference>